<dbReference type="OrthoDB" id="249099at2759"/>
<dbReference type="Proteomes" id="UP000030755">
    <property type="component" value="Unassembled WGS sequence"/>
</dbReference>
<evidence type="ECO:0000313" key="6">
    <source>
        <dbReference type="EMBL" id="RKP20954.1"/>
    </source>
</evidence>
<evidence type="ECO:0000313" key="7">
    <source>
        <dbReference type="Proteomes" id="UP000030755"/>
    </source>
</evidence>
<dbReference type="SUPFAM" id="SSF55729">
    <property type="entry name" value="Acyl-CoA N-acyltransferases (Nat)"/>
    <property type="match status" value="1"/>
</dbReference>
<evidence type="ECO:0000313" key="5">
    <source>
        <dbReference type="EMBL" id="EPZ32556.1"/>
    </source>
</evidence>
<dbReference type="STRING" id="988480.A0A075AQM9"/>
<dbReference type="OMA" id="EDIQYTN"/>
<dbReference type="CDD" id="cd04301">
    <property type="entry name" value="NAT_SF"/>
    <property type="match status" value="1"/>
</dbReference>
<dbReference type="HOGENOM" id="CLU_013985_0_3_1"/>
<proteinExistence type="inferred from homology"/>
<dbReference type="PROSITE" id="PS51186">
    <property type="entry name" value="GNAT"/>
    <property type="match status" value="1"/>
</dbReference>
<reference evidence="8" key="2">
    <citation type="journal article" date="2018" name="Nat. Microbiol.">
        <title>Leveraging single-cell genomics to expand the fungal tree of life.</title>
        <authorList>
            <person name="Ahrendt S.R."/>
            <person name="Quandt C.A."/>
            <person name="Ciobanu D."/>
            <person name="Clum A."/>
            <person name="Salamov A."/>
            <person name="Andreopoulos B."/>
            <person name="Cheng J.F."/>
            <person name="Woyke T."/>
            <person name="Pelin A."/>
            <person name="Henrissat B."/>
            <person name="Reynolds N.K."/>
            <person name="Benny G.L."/>
            <person name="Smith M.E."/>
            <person name="James T.Y."/>
            <person name="Grigoriev I.V."/>
        </authorList>
    </citation>
    <scope>NUCLEOTIDE SEQUENCE [LARGE SCALE GENOMIC DNA]</scope>
    <source>
        <strain evidence="8">CSF55</strain>
    </source>
</reference>
<evidence type="ECO:0000313" key="8">
    <source>
        <dbReference type="Proteomes" id="UP000281549"/>
    </source>
</evidence>
<dbReference type="GO" id="GO:0004596">
    <property type="term" value="F:protein-N-terminal amino-acid acetyltransferase activity"/>
    <property type="evidence" value="ECO:0007669"/>
    <property type="project" value="EnsemblFungi"/>
</dbReference>
<dbReference type="Pfam" id="PF00583">
    <property type="entry name" value="Acetyltransf_1"/>
    <property type="match status" value="1"/>
</dbReference>
<dbReference type="InterPro" id="IPR000182">
    <property type="entry name" value="GNAT_dom"/>
</dbReference>
<feature type="domain" description="N-acetyltransferase" evidence="4">
    <location>
        <begin position="2"/>
        <end position="151"/>
    </location>
</feature>
<dbReference type="EMBL" id="ML005004">
    <property type="protein sequence ID" value="RKP20954.1"/>
    <property type="molecule type" value="Genomic_DNA"/>
</dbReference>
<name>A0A075AQM9_ROZAC</name>
<evidence type="ECO:0000259" key="4">
    <source>
        <dbReference type="PROSITE" id="PS51186"/>
    </source>
</evidence>
<gene>
    <name evidence="5" type="ORF">O9G_004130</name>
    <name evidence="6" type="ORF">ROZALSC1DRAFT_27606</name>
</gene>
<evidence type="ECO:0000256" key="1">
    <source>
        <dbReference type="ARBA" id="ARBA00022679"/>
    </source>
</evidence>
<dbReference type="GO" id="GO:0000822">
    <property type="term" value="F:inositol hexakisphosphate binding"/>
    <property type="evidence" value="ECO:0007669"/>
    <property type="project" value="EnsemblFungi"/>
</dbReference>
<dbReference type="EMBL" id="KE561144">
    <property type="protein sequence ID" value="EPZ32556.1"/>
    <property type="molecule type" value="Genomic_DNA"/>
</dbReference>
<keyword evidence="2" id="KW-0012">Acyltransferase</keyword>
<reference evidence="6" key="3">
    <citation type="submission" date="2018-08" db="EMBL/GenBank/DDBJ databases">
        <title>Leveraging single-cell genomics to expand the Fungal Tree of Life.</title>
        <authorList>
            <consortium name="DOE Joint Genome Institute"/>
            <person name="Ahrendt S.R."/>
            <person name="Quandt C.A."/>
            <person name="Ciobanu D."/>
            <person name="Clum A."/>
            <person name="Salamov A."/>
            <person name="Andreopoulos B."/>
            <person name="Cheng J.-F."/>
            <person name="Woyke T."/>
            <person name="Pelin A."/>
            <person name="Henrissat B."/>
            <person name="Reynolds N."/>
            <person name="Benny G.L."/>
            <person name="Smith M.E."/>
            <person name="James T.Y."/>
            <person name="Grigoriev I.V."/>
        </authorList>
    </citation>
    <scope>NUCLEOTIDE SEQUENCE</scope>
    <source>
        <strain evidence="6">CSF55</strain>
    </source>
</reference>
<keyword evidence="1" id="KW-0808">Transferase</keyword>
<sequence>MLVLAEFKCDREISIIKDLVENELSEPYTIFTYRYFTNTFPSLTFFCKDDEKYVGVIVCKIDFHKEEHLRGYIGMVAVDEKYRKQGIGTKLVTRAVEMMKMKGAKEVVLETEADNLAAISFYERLGFIKEKVLKMYYLNGSDAYRLKLLLTE</sequence>
<dbReference type="AlphaFoldDB" id="A0A075AQM9"/>
<dbReference type="InterPro" id="IPR044542">
    <property type="entry name" value="NAA30-like"/>
</dbReference>
<keyword evidence="7" id="KW-1185">Reference proteome</keyword>
<dbReference type="PANTHER" id="PTHR45896">
    <property type="entry name" value="N-ALPHA-ACETYLTRANSFERASE 30"/>
    <property type="match status" value="1"/>
</dbReference>
<dbReference type="GO" id="GO:0031417">
    <property type="term" value="C:NatC complex"/>
    <property type="evidence" value="ECO:0007669"/>
    <property type="project" value="EnsemblFungi"/>
</dbReference>
<organism evidence="5 7">
    <name type="scientific">Rozella allomycis (strain CSF55)</name>
    <dbReference type="NCBI Taxonomy" id="988480"/>
    <lineage>
        <taxon>Eukaryota</taxon>
        <taxon>Fungi</taxon>
        <taxon>Fungi incertae sedis</taxon>
        <taxon>Cryptomycota</taxon>
        <taxon>Cryptomycota incertae sedis</taxon>
        <taxon>Rozella</taxon>
    </lineage>
</organism>
<dbReference type="InterPro" id="IPR016181">
    <property type="entry name" value="Acyl_CoA_acyltransferase"/>
</dbReference>
<comment type="similarity">
    <text evidence="3">Belongs to the acetyltransferase family. MAK3 subfamily.</text>
</comment>
<dbReference type="Proteomes" id="UP000281549">
    <property type="component" value="Unassembled WGS sequence"/>
</dbReference>
<evidence type="ECO:0000256" key="3">
    <source>
        <dbReference type="ARBA" id="ARBA00024025"/>
    </source>
</evidence>
<reference evidence="5 7" key="1">
    <citation type="journal article" date="2013" name="Curr. Biol.">
        <title>Shared signatures of parasitism and phylogenomics unite Cryptomycota and microsporidia.</title>
        <authorList>
            <person name="James T.Y."/>
            <person name="Pelin A."/>
            <person name="Bonen L."/>
            <person name="Ahrendt S."/>
            <person name="Sain D."/>
            <person name="Corradi N."/>
            <person name="Stajich J.E."/>
        </authorList>
    </citation>
    <scope>NUCLEOTIDE SEQUENCE [LARGE SCALE GENOMIC DNA]</scope>
    <source>
        <strain evidence="5">CSF55</strain>
        <strain evidence="5">CSF55</strain>
    </source>
</reference>
<evidence type="ECO:0000256" key="2">
    <source>
        <dbReference type="ARBA" id="ARBA00023315"/>
    </source>
</evidence>
<dbReference type="Gene3D" id="3.40.630.30">
    <property type="match status" value="1"/>
</dbReference>
<protein>
    <submittedName>
        <fullName evidence="5">GNAT domain-containing protein</fullName>
    </submittedName>
    <submittedName>
        <fullName evidence="6">Putative acyltransfersase</fullName>
    </submittedName>
</protein>
<dbReference type="GO" id="GO:0032880">
    <property type="term" value="P:regulation of protein localization"/>
    <property type="evidence" value="ECO:0007669"/>
    <property type="project" value="EnsemblFungi"/>
</dbReference>
<dbReference type="PANTHER" id="PTHR45896:SF1">
    <property type="entry name" value="N-ALPHA-ACETYLTRANSFERASE 30"/>
    <property type="match status" value="1"/>
</dbReference>
<accession>A0A075AQM9</accession>